<dbReference type="RefSeq" id="XP_042914145.1">
    <property type="nucleotide sequence ID" value="XM_043072937.1"/>
</dbReference>
<dbReference type="Gramene" id="PNW69720">
    <property type="protein sequence ID" value="PNW69720"/>
    <property type="gene ID" value="CHLRE_23g754897v5"/>
</dbReference>
<evidence type="ECO:0000313" key="1">
    <source>
        <dbReference type="EMBL" id="PNW69720.1"/>
    </source>
</evidence>
<gene>
    <name evidence="1" type="ORF">CHLRE_23g754897v5</name>
</gene>
<dbReference type="Proteomes" id="UP000006906">
    <property type="component" value="Unassembled WGS sequence"/>
</dbReference>
<dbReference type="KEGG" id="cre:CHLRE_23g754897v5"/>
<name>A0A2K3CN57_CHLRE</name>
<protein>
    <submittedName>
        <fullName evidence="1">Uncharacterized protein</fullName>
    </submittedName>
</protein>
<keyword evidence="2" id="KW-1185">Reference proteome</keyword>
<dbReference type="AlphaFoldDB" id="A0A2K3CN57"/>
<reference evidence="1 2" key="1">
    <citation type="journal article" date="2007" name="Science">
        <title>The Chlamydomonas genome reveals the evolution of key animal and plant functions.</title>
        <authorList>
            <person name="Merchant S.S."/>
            <person name="Prochnik S.E."/>
            <person name="Vallon O."/>
            <person name="Harris E.H."/>
            <person name="Karpowicz S.J."/>
            <person name="Witman G.B."/>
            <person name="Terry A."/>
            <person name="Salamov A."/>
            <person name="Fritz-Laylin L.K."/>
            <person name="Marechal-Drouard L."/>
            <person name="Marshall W.F."/>
            <person name="Qu L.H."/>
            <person name="Nelson D.R."/>
            <person name="Sanderfoot A.A."/>
            <person name="Spalding M.H."/>
            <person name="Kapitonov V.V."/>
            <person name="Ren Q."/>
            <person name="Ferris P."/>
            <person name="Lindquist E."/>
            <person name="Shapiro H."/>
            <person name="Lucas S.M."/>
            <person name="Grimwood J."/>
            <person name="Schmutz J."/>
            <person name="Cardol P."/>
            <person name="Cerutti H."/>
            <person name="Chanfreau G."/>
            <person name="Chen C.L."/>
            <person name="Cognat V."/>
            <person name="Croft M.T."/>
            <person name="Dent R."/>
            <person name="Dutcher S."/>
            <person name="Fernandez E."/>
            <person name="Fukuzawa H."/>
            <person name="Gonzalez-Ballester D."/>
            <person name="Gonzalez-Halphen D."/>
            <person name="Hallmann A."/>
            <person name="Hanikenne M."/>
            <person name="Hippler M."/>
            <person name="Inwood W."/>
            <person name="Jabbari K."/>
            <person name="Kalanon M."/>
            <person name="Kuras R."/>
            <person name="Lefebvre P.A."/>
            <person name="Lemaire S.D."/>
            <person name="Lobanov A.V."/>
            <person name="Lohr M."/>
            <person name="Manuell A."/>
            <person name="Meier I."/>
            <person name="Mets L."/>
            <person name="Mittag M."/>
            <person name="Mittelmeier T."/>
            <person name="Moroney J.V."/>
            <person name="Moseley J."/>
            <person name="Napoli C."/>
            <person name="Nedelcu A.M."/>
            <person name="Niyogi K."/>
            <person name="Novoselov S.V."/>
            <person name="Paulsen I.T."/>
            <person name="Pazour G."/>
            <person name="Purton S."/>
            <person name="Ral J.P."/>
            <person name="Riano-Pachon D.M."/>
            <person name="Riekhof W."/>
            <person name="Rymarquis L."/>
            <person name="Schroda M."/>
            <person name="Stern D."/>
            <person name="Umen J."/>
            <person name="Willows R."/>
            <person name="Wilson N."/>
            <person name="Zimmer S.L."/>
            <person name="Allmer J."/>
            <person name="Balk J."/>
            <person name="Bisova K."/>
            <person name="Chen C.J."/>
            <person name="Elias M."/>
            <person name="Gendler K."/>
            <person name="Hauser C."/>
            <person name="Lamb M.R."/>
            <person name="Ledford H."/>
            <person name="Long J.C."/>
            <person name="Minagawa J."/>
            <person name="Page M.D."/>
            <person name="Pan J."/>
            <person name="Pootakham W."/>
            <person name="Roje S."/>
            <person name="Rose A."/>
            <person name="Stahlberg E."/>
            <person name="Terauchi A.M."/>
            <person name="Yang P."/>
            <person name="Ball S."/>
            <person name="Bowler C."/>
            <person name="Dieckmann C.L."/>
            <person name="Gladyshev V.N."/>
            <person name="Green P."/>
            <person name="Jorgensen R."/>
            <person name="Mayfield S."/>
            <person name="Mueller-Roeber B."/>
            <person name="Rajamani S."/>
            <person name="Sayre R.T."/>
            <person name="Brokstein P."/>
            <person name="Dubchak I."/>
            <person name="Goodstein D."/>
            <person name="Hornick L."/>
            <person name="Huang Y.W."/>
            <person name="Jhaveri J."/>
            <person name="Luo Y."/>
            <person name="Martinez D."/>
            <person name="Ngau W.C."/>
            <person name="Otillar B."/>
            <person name="Poliakov A."/>
            <person name="Porter A."/>
            <person name="Szajkowski L."/>
            <person name="Werner G."/>
            <person name="Zhou K."/>
            <person name="Grigoriev I.V."/>
            <person name="Rokhsar D.S."/>
            <person name="Grossman A.R."/>
        </authorList>
    </citation>
    <scope>NUCLEOTIDE SEQUENCE [LARGE SCALE GENOMIC DNA]</scope>
    <source>
        <strain evidence="2">CC-503</strain>
    </source>
</reference>
<evidence type="ECO:0000313" key="2">
    <source>
        <dbReference type="Proteomes" id="UP000006906"/>
    </source>
</evidence>
<proteinExistence type="predicted"/>
<dbReference type="InParanoid" id="A0A2K3CN57"/>
<sequence length="68" mass="7352">MLVGQCRDLSVGAARSGRWLLRARQRCCGRARARGAPVPGMALGRREPRCCTRSAAPGIAVIPPPRRQ</sequence>
<accession>A0A2K3CN57</accession>
<organism evidence="1 2">
    <name type="scientific">Chlamydomonas reinhardtii</name>
    <name type="common">Chlamydomonas smithii</name>
    <dbReference type="NCBI Taxonomy" id="3055"/>
    <lineage>
        <taxon>Eukaryota</taxon>
        <taxon>Viridiplantae</taxon>
        <taxon>Chlorophyta</taxon>
        <taxon>core chlorophytes</taxon>
        <taxon>Chlorophyceae</taxon>
        <taxon>CS clade</taxon>
        <taxon>Chlamydomonadales</taxon>
        <taxon>Chlamydomonadaceae</taxon>
        <taxon>Chlamydomonas</taxon>
    </lineage>
</organism>
<dbReference type="GeneID" id="66057299"/>
<dbReference type="EMBL" id="KZ454950">
    <property type="protein sequence ID" value="PNW69720.1"/>
    <property type="molecule type" value="Genomic_DNA"/>
</dbReference>